<protein>
    <recommendedName>
        <fullName evidence="4">Secreted protein</fullName>
    </recommendedName>
</protein>
<evidence type="ECO:0000313" key="2">
    <source>
        <dbReference type="EMBL" id="KAJ1171730.1"/>
    </source>
</evidence>
<gene>
    <name evidence="2" type="ORF">NDU88_003588</name>
</gene>
<feature type="chain" id="PRO_5043911066" description="Secreted protein" evidence="1">
    <location>
        <begin position="21"/>
        <end position="131"/>
    </location>
</feature>
<comment type="caution">
    <text evidence="2">The sequence shown here is derived from an EMBL/GenBank/DDBJ whole genome shotgun (WGS) entry which is preliminary data.</text>
</comment>
<evidence type="ECO:0008006" key="4">
    <source>
        <dbReference type="Google" id="ProtNLM"/>
    </source>
</evidence>
<dbReference type="EMBL" id="JANPWB010000007">
    <property type="protein sequence ID" value="KAJ1171730.1"/>
    <property type="molecule type" value="Genomic_DNA"/>
</dbReference>
<keyword evidence="3" id="KW-1185">Reference proteome</keyword>
<feature type="signal peptide" evidence="1">
    <location>
        <begin position="1"/>
        <end position="20"/>
    </location>
</feature>
<sequence length="131" mass="14315">MPRHSLALSWLVVLAALSSPGCIHKPTCLFYLCAQLCLPLFTETASCQRQPITPSDGSALLMLRQRGVQSENPRHPGVGVQMWDLEYRRQDPCGFFNGFACGLLSGGSGSFQALFGDGYSWVDNTDYVVIA</sequence>
<keyword evidence="1" id="KW-0732">Signal</keyword>
<name>A0AAV7T539_PLEWA</name>
<evidence type="ECO:0000313" key="3">
    <source>
        <dbReference type="Proteomes" id="UP001066276"/>
    </source>
</evidence>
<dbReference type="Proteomes" id="UP001066276">
    <property type="component" value="Chromosome 4_1"/>
</dbReference>
<dbReference type="AlphaFoldDB" id="A0AAV7T539"/>
<organism evidence="2 3">
    <name type="scientific">Pleurodeles waltl</name>
    <name type="common">Iberian ribbed newt</name>
    <dbReference type="NCBI Taxonomy" id="8319"/>
    <lineage>
        <taxon>Eukaryota</taxon>
        <taxon>Metazoa</taxon>
        <taxon>Chordata</taxon>
        <taxon>Craniata</taxon>
        <taxon>Vertebrata</taxon>
        <taxon>Euteleostomi</taxon>
        <taxon>Amphibia</taxon>
        <taxon>Batrachia</taxon>
        <taxon>Caudata</taxon>
        <taxon>Salamandroidea</taxon>
        <taxon>Salamandridae</taxon>
        <taxon>Pleurodelinae</taxon>
        <taxon>Pleurodeles</taxon>
    </lineage>
</organism>
<reference evidence="2" key="1">
    <citation type="journal article" date="2022" name="bioRxiv">
        <title>Sequencing and chromosome-scale assembly of the giantPleurodeles waltlgenome.</title>
        <authorList>
            <person name="Brown T."/>
            <person name="Elewa A."/>
            <person name="Iarovenko S."/>
            <person name="Subramanian E."/>
            <person name="Araus A.J."/>
            <person name="Petzold A."/>
            <person name="Susuki M."/>
            <person name="Suzuki K.-i.T."/>
            <person name="Hayashi T."/>
            <person name="Toyoda A."/>
            <person name="Oliveira C."/>
            <person name="Osipova E."/>
            <person name="Leigh N.D."/>
            <person name="Simon A."/>
            <person name="Yun M.H."/>
        </authorList>
    </citation>
    <scope>NUCLEOTIDE SEQUENCE</scope>
    <source>
        <strain evidence="2">20211129_DDA</strain>
        <tissue evidence="2">Liver</tissue>
    </source>
</reference>
<accession>A0AAV7T539</accession>
<proteinExistence type="predicted"/>
<evidence type="ECO:0000256" key="1">
    <source>
        <dbReference type="SAM" id="SignalP"/>
    </source>
</evidence>